<accession>A0A428WPA6</accession>
<dbReference type="PROSITE" id="PS51725">
    <property type="entry name" value="ABM"/>
    <property type="match status" value="1"/>
</dbReference>
<keyword evidence="2" id="KW-0503">Monooxygenase</keyword>
<keyword evidence="2" id="KW-0560">Oxidoreductase</keyword>
<dbReference type="AlphaFoldDB" id="A0A428WPA6"/>
<dbReference type="RefSeq" id="WP_020639552.1">
    <property type="nucleotide sequence ID" value="NZ_QHHU01000018.1"/>
</dbReference>
<dbReference type="EMBL" id="QHHU01000018">
    <property type="protein sequence ID" value="RSM44883.1"/>
    <property type="molecule type" value="Genomic_DNA"/>
</dbReference>
<dbReference type="Pfam" id="PF03992">
    <property type="entry name" value="ABM"/>
    <property type="match status" value="1"/>
</dbReference>
<feature type="domain" description="ABM" evidence="1">
    <location>
        <begin position="4"/>
        <end position="92"/>
    </location>
</feature>
<proteinExistence type="predicted"/>
<dbReference type="GO" id="GO:0004497">
    <property type="term" value="F:monooxygenase activity"/>
    <property type="evidence" value="ECO:0007669"/>
    <property type="project" value="UniProtKB-KW"/>
</dbReference>
<dbReference type="OrthoDB" id="3536734at2"/>
<reference evidence="2 3" key="1">
    <citation type="submission" date="2018-05" db="EMBL/GenBank/DDBJ databases">
        <title>Evolution of GPA BGCs.</title>
        <authorList>
            <person name="Waglechner N."/>
            <person name="Wright G.D."/>
        </authorList>
    </citation>
    <scope>NUCLEOTIDE SEQUENCE [LARGE SCALE GENOMIC DNA]</scope>
    <source>
        <strain evidence="2 3">DSM 5908</strain>
    </source>
</reference>
<comment type="caution">
    <text evidence="2">The sequence shown here is derived from an EMBL/GenBank/DDBJ whole genome shotgun (WGS) entry which is preliminary data.</text>
</comment>
<keyword evidence="3" id="KW-1185">Reference proteome</keyword>
<evidence type="ECO:0000313" key="3">
    <source>
        <dbReference type="Proteomes" id="UP000286716"/>
    </source>
</evidence>
<dbReference type="Gene3D" id="3.30.70.100">
    <property type="match status" value="1"/>
</dbReference>
<dbReference type="InterPro" id="IPR007138">
    <property type="entry name" value="ABM_dom"/>
</dbReference>
<sequence length="100" mass="11594">MTVFRVLLRMRVRPGSGPAFERDWRAGATRIATRPASVGQWLARGTDEEEVYYVVSDWTDEASFREYERSEAHQQHLRRLRPYRMDGSMSTMDIVVAVTA</sequence>
<dbReference type="InterPro" id="IPR011008">
    <property type="entry name" value="Dimeric_a/b-barrel"/>
</dbReference>
<name>A0A428WPA6_AMYBA</name>
<dbReference type="SUPFAM" id="SSF54909">
    <property type="entry name" value="Dimeric alpha+beta barrel"/>
    <property type="match status" value="1"/>
</dbReference>
<dbReference type="Proteomes" id="UP000286716">
    <property type="component" value="Unassembled WGS sequence"/>
</dbReference>
<evidence type="ECO:0000313" key="2">
    <source>
        <dbReference type="EMBL" id="RSM44883.1"/>
    </source>
</evidence>
<evidence type="ECO:0000259" key="1">
    <source>
        <dbReference type="PROSITE" id="PS51725"/>
    </source>
</evidence>
<gene>
    <name evidence="2" type="ORF">DMA12_15180</name>
</gene>
<organism evidence="2 3">
    <name type="scientific">Amycolatopsis balhimycina DSM 5908</name>
    <dbReference type="NCBI Taxonomy" id="1081091"/>
    <lineage>
        <taxon>Bacteria</taxon>
        <taxon>Bacillati</taxon>
        <taxon>Actinomycetota</taxon>
        <taxon>Actinomycetes</taxon>
        <taxon>Pseudonocardiales</taxon>
        <taxon>Pseudonocardiaceae</taxon>
        <taxon>Amycolatopsis</taxon>
    </lineage>
</organism>
<protein>
    <submittedName>
        <fullName evidence="2">Antibiotic biosynthesis monooxygenase</fullName>
    </submittedName>
</protein>